<evidence type="ECO:0000313" key="2">
    <source>
        <dbReference type="EMBL" id="CRL05455.1"/>
    </source>
</evidence>
<dbReference type="EMBL" id="CVRI01000064">
    <property type="protein sequence ID" value="CRL05455.1"/>
    <property type="molecule type" value="Genomic_DNA"/>
</dbReference>
<evidence type="ECO:0000256" key="1">
    <source>
        <dbReference type="SAM" id="Phobius"/>
    </source>
</evidence>
<proteinExistence type="predicted"/>
<keyword evidence="3" id="KW-1185">Reference proteome</keyword>
<accession>A0A1J1IZ84</accession>
<dbReference type="AlphaFoldDB" id="A0A1J1IZ84"/>
<organism evidence="2 3">
    <name type="scientific">Clunio marinus</name>
    <dbReference type="NCBI Taxonomy" id="568069"/>
    <lineage>
        <taxon>Eukaryota</taxon>
        <taxon>Metazoa</taxon>
        <taxon>Ecdysozoa</taxon>
        <taxon>Arthropoda</taxon>
        <taxon>Hexapoda</taxon>
        <taxon>Insecta</taxon>
        <taxon>Pterygota</taxon>
        <taxon>Neoptera</taxon>
        <taxon>Endopterygota</taxon>
        <taxon>Diptera</taxon>
        <taxon>Nematocera</taxon>
        <taxon>Chironomoidea</taxon>
        <taxon>Chironomidae</taxon>
        <taxon>Clunio</taxon>
    </lineage>
</organism>
<evidence type="ECO:0000313" key="3">
    <source>
        <dbReference type="Proteomes" id="UP000183832"/>
    </source>
</evidence>
<keyword evidence="1" id="KW-0472">Membrane</keyword>
<keyword evidence="1" id="KW-1133">Transmembrane helix</keyword>
<keyword evidence="1" id="KW-0812">Transmembrane</keyword>
<feature type="transmembrane region" description="Helical" evidence="1">
    <location>
        <begin position="106"/>
        <end position="122"/>
    </location>
</feature>
<feature type="transmembrane region" description="Helical" evidence="1">
    <location>
        <begin position="66"/>
        <end position="85"/>
    </location>
</feature>
<reference evidence="2 3" key="1">
    <citation type="submission" date="2015-04" db="EMBL/GenBank/DDBJ databases">
        <authorList>
            <person name="Syromyatnikov M.Y."/>
            <person name="Popov V.N."/>
        </authorList>
    </citation>
    <scope>NUCLEOTIDE SEQUENCE [LARGE SCALE GENOMIC DNA]</scope>
</reference>
<protein>
    <submittedName>
        <fullName evidence="2">CLUMA_CG018332, isoform A</fullName>
    </submittedName>
</protein>
<gene>
    <name evidence="2" type="ORF">CLUMA_CG018332</name>
</gene>
<dbReference type="Proteomes" id="UP000183832">
    <property type="component" value="Unassembled WGS sequence"/>
</dbReference>
<name>A0A1J1IZ84_9DIPT</name>
<sequence>MKREYELYRVYNCRVRFQPYLEQHHYPPTIVQVTNGGGKNEVKKIHQSKVAMWLTLKSKSQHYDTIYSSFIAIKNVGIFLCFSAINSKKLMVGVKKRQTNNRKKNTLRSGNVLLLILFHHYAEFK</sequence>